<dbReference type="AlphaFoldDB" id="A0A016WVA3"/>
<comment type="caution">
    <text evidence="1">The sequence shown here is derived from an EMBL/GenBank/DDBJ whole genome shotgun (WGS) entry which is preliminary data.</text>
</comment>
<accession>A0A016WVA3</accession>
<reference evidence="2" key="1">
    <citation type="journal article" date="2015" name="Nat. Genet.">
        <title>The genome and transcriptome of the zoonotic hookworm Ancylostoma ceylanicum identify infection-specific gene families.</title>
        <authorList>
            <person name="Schwarz E.M."/>
            <person name="Hu Y."/>
            <person name="Antoshechkin I."/>
            <person name="Miller M.M."/>
            <person name="Sternberg P.W."/>
            <person name="Aroian R.V."/>
        </authorList>
    </citation>
    <scope>NUCLEOTIDE SEQUENCE</scope>
    <source>
        <strain evidence="2">HY135</strain>
    </source>
</reference>
<evidence type="ECO:0008006" key="3">
    <source>
        <dbReference type="Google" id="ProtNLM"/>
    </source>
</evidence>
<name>A0A016WVA3_9BILA</name>
<proteinExistence type="predicted"/>
<evidence type="ECO:0000313" key="1">
    <source>
        <dbReference type="EMBL" id="EYC43580.1"/>
    </source>
</evidence>
<gene>
    <name evidence="1" type="primary">Acey_s0489.g2374</name>
    <name evidence="1" type="ORF">Y032_0489g2374</name>
</gene>
<sequence length="123" mass="13797">MNLDEDGMENRFDCGLQLEAIYAMDNATKKCLPEMLPDPPGRTGFYYSGNPVDGVKSWLGEMHKNKVNAPGWENDLKYQNINKNYFNLDLAKFKLVRANTSGIGCAARLCGPVKKLYCLTDNP</sequence>
<keyword evidence="2" id="KW-1185">Reference proteome</keyword>
<protein>
    <recommendedName>
        <fullName evidence="3">SCP domain-containing protein</fullName>
    </recommendedName>
</protein>
<dbReference type="InterPro" id="IPR035940">
    <property type="entry name" value="CAP_sf"/>
</dbReference>
<organism evidence="1 2">
    <name type="scientific">Ancylostoma ceylanicum</name>
    <dbReference type="NCBI Taxonomy" id="53326"/>
    <lineage>
        <taxon>Eukaryota</taxon>
        <taxon>Metazoa</taxon>
        <taxon>Ecdysozoa</taxon>
        <taxon>Nematoda</taxon>
        <taxon>Chromadorea</taxon>
        <taxon>Rhabditida</taxon>
        <taxon>Rhabditina</taxon>
        <taxon>Rhabditomorpha</taxon>
        <taxon>Strongyloidea</taxon>
        <taxon>Ancylostomatidae</taxon>
        <taxon>Ancylostomatinae</taxon>
        <taxon>Ancylostoma</taxon>
    </lineage>
</organism>
<dbReference type="SUPFAM" id="SSF55797">
    <property type="entry name" value="PR-1-like"/>
    <property type="match status" value="1"/>
</dbReference>
<dbReference type="Proteomes" id="UP000024635">
    <property type="component" value="Unassembled WGS sequence"/>
</dbReference>
<dbReference type="EMBL" id="JARK01000089">
    <property type="protein sequence ID" value="EYC43580.1"/>
    <property type="molecule type" value="Genomic_DNA"/>
</dbReference>
<evidence type="ECO:0000313" key="2">
    <source>
        <dbReference type="Proteomes" id="UP000024635"/>
    </source>
</evidence>